<dbReference type="InterPro" id="IPR005379">
    <property type="entry name" value="FDM1-5/IDN2_XH"/>
</dbReference>
<evidence type="ECO:0000313" key="3">
    <source>
        <dbReference type="Proteomes" id="UP000825729"/>
    </source>
</evidence>
<keyword evidence="3" id="KW-1185">Reference proteome</keyword>
<evidence type="ECO:0000259" key="1">
    <source>
        <dbReference type="Pfam" id="PF03469"/>
    </source>
</evidence>
<sequence>MGELDQKPFQAACRRMFDGEEADIKAVELLSLWHEEIKDPIWHPFKIVKVHGSERQMVNEDDEKLKKLREEWGEVIYMAVETALLEMNEYNPSGGYTVHELWHLKENRRATLTEVIHYIKRRWKTNKRKR</sequence>
<reference evidence="2 3" key="1">
    <citation type="submission" date="2021-07" db="EMBL/GenBank/DDBJ databases">
        <title>The Aristolochia fimbriata genome: insights into angiosperm evolution, floral development and chemical biosynthesis.</title>
        <authorList>
            <person name="Jiao Y."/>
        </authorList>
    </citation>
    <scope>NUCLEOTIDE SEQUENCE [LARGE SCALE GENOMIC DNA]</scope>
    <source>
        <strain evidence="2">IBCAS-2021</strain>
        <tissue evidence="2">Leaf</tissue>
    </source>
</reference>
<dbReference type="Pfam" id="PF03469">
    <property type="entry name" value="XH"/>
    <property type="match status" value="1"/>
</dbReference>
<dbReference type="Proteomes" id="UP000825729">
    <property type="component" value="Unassembled WGS sequence"/>
</dbReference>
<protein>
    <recommendedName>
        <fullName evidence="1">Factor of DNA methylation 1-5/IDN2 domain-containing protein</fullName>
    </recommendedName>
</protein>
<evidence type="ECO:0000313" key="2">
    <source>
        <dbReference type="EMBL" id="KAG9454702.1"/>
    </source>
</evidence>
<accession>A0AAV7F0V7</accession>
<comment type="caution">
    <text evidence="2">The sequence shown here is derived from an EMBL/GenBank/DDBJ whole genome shotgun (WGS) entry which is preliminary data.</text>
</comment>
<dbReference type="AlphaFoldDB" id="A0AAV7F0V7"/>
<dbReference type="PANTHER" id="PTHR21596">
    <property type="entry name" value="RIBONUCLEASE P SUBUNIT P38"/>
    <property type="match status" value="1"/>
</dbReference>
<dbReference type="GO" id="GO:0080188">
    <property type="term" value="P:gene silencing by siRNA-directed DNA methylation"/>
    <property type="evidence" value="ECO:0007669"/>
    <property type="project" value="InterPro"/>
</dbReference>
<feature type="domain" description="Factor of DNA methylation 1-5/IDN2" evidence="1">
    <location>
        <begin position="1"/>
        <end position="129"/>
    </location>
</feature>
<proteinExistence type="predicted"/>
<dbReference type="InterPro" id="IPR045177">
    <property type="entry name" value="FDM1-5/IDN2"/>
</dbReference>
<organism evidence="2 3">
    <name type="scientific">Aristolochia fimbriata</name>
    <name type="common">White veined hardy Dutchman's pipe vine</name>
    <dbReference type="NCBI Taxonomy" id="158543"/>
    <lineage>
        <taxon>Eukaryota</taxon>
        <taxon>Viridiplantae</taxon>
        <taxon>Streptophyta</taxon>
        <taxon>Embryophyta</taxon>
        <taxon>Tracheophyta</taxon>
        <taxon>Spermatophyta</taxon>
        <taxon>Magnoliopsida</taxon>
        <taxon>Magnoliidae</taxon>
        <taxon>Piperales</taxon>
        <taxon>Aristolochiaceae</taxon>
        <taxon>Aristolochia</taxon>
    </lineage>
</organism>
<dbReference type="EMBL" id="JAINDJ010000003">
    <property type="protein sequence ID" value="KAG9454702.1"/>
    <property type="molecule type" value="Genomic_DNA"/>
</dbReference>
<name>A0AAV7F0V7_ARIFI</name>
<dbReference type="PANTHER" id="PTHR21596:SF3">
    <property type="entry name" value="FACTOR OF DNA METHYLATION 1-RELATED"/>
    <property type="match status" value="1"/>
</dbReference>
<gene>
    <name evidence="2" type="ORF">H6P81_007606</name>
</gene>